<evidence type="ECO:0000256" key="2">
    <source>
        <dbReference type="ARBA" id="ARBA00023125"/>
    </source>
</evidence>
<evidence type="ECO:0000313" key="7">
    <source>
        <dbReference type="Proteomes" id="UP000193200"/>
    </source>
</evidence>
<proteinExistence type="predicted"/>
<dbReference type="InterPro" id="IPR036271">
    <property type="entry name" value="Tet_transcr_reg_TetR-rel_C_sf"/>
</dbReference>
<keyword evidence="7" id="KW-1185">Reference proteome</keyword>
<keyword evidence="1" id="KW-0805">Transcription regulation</keyword>
<evidence type="ECO:0000313" key="6">
    <source>
        <dbReference type="EMBL" id="SLN70685.1"/>
    </source>
</evidence>
<feature type="domain" description="HTH tetR-type" evidence="4">
    <location>
        <begin position="12"/>
        <end position="59"/>
    </location>
</feature>
<name>A0A1Y5TRX3_9PROT</name>
<dbReference type="EMBL" id="FWFR01000003">
    <property type="protein sequence ID" value="SLN70685.1"/>
    <property type="molecule type" value="Genomic_DNA"/>
</dbReference>
<evidence type="ECO:0000259" key="5">
    <source>
        <dbReference type="Pfam" id="PF17939"/>
    </source>
</evidence>
<reference evidence="6 7" key="1">
    <citation type="submission" date="2017-03" db="EMBL/GenBank/DDBJ databases">
        <authorList>
            <person name="Afonso C.L."/>
            <person name="Miller P.J."/>
            <person name="Scott M.A."/>
            <person name="Spackman E."/>
            <person name="Goraichik I."/>
            <person name="Dimitrov K.M."/>
            <person name="Suarez D.L."/>
            <person name="Swayne D.E."/>
        </authorList>
    </citation>
    <scope>NUCLEOTIDE SEQUENCE [LARGE SCALE GENOMIC DNA]</scope>
    <source>
        <strain evidence="6 7">CECT 7691</strain>
    </source>
</reference>
<keyword evidence="2 6" id="KW-0238">DNA-binding</keyword>
<keyword evidence="3" id="KW-0804">Transcription</keyword>
<dbReference type="AlphaFoldDB" id="A0A1Y5TRX3"/>
<dbReference type="InterPro" id="IPR001647">
    <property type="entry name" value="HTH_TetR"/>
</dbReference>
<dbReference type="InterPro" id="IPR050109">
    <property type="entry name" value="HTH-type_TetR-like_transc_reg"/>
</dbReference>
<gene>
    <name evidence="6" type="ORF">OCH7691_03310</name>
</gene>
<dbReference type="SUPFAM" id="SSF48498">
    <property type="entry name" value="Tetracyclin repressor-like, C-terminal domain"/>
    <property type="match status" value="1"/>
</dbReference>
<dbReference type="Pfam" id="PF00440">
    <property type="entry name" value="TetR_N"/>
    <property type="match status" value="1"/>
</dbReference>
<dbReference type="SUPFAM" id="SSF46689">
    <property type="entry name" value="Homeodomain-like"/>
    <property type="match status" value="1"/>
</dbReference>
<dbReference type="PANTHER" id="PTHR30055:SF234">
    <property type="entry name" value="HTH-TYPE TRANSCRIPTIONAL REGULATOR BETI"/>
    <property type="match status" value="1"/>
</dbReference>
<dbReference type="Proteomes" id="UP000193200">
    <property type="component" value="Unassembled WGS sequence"/>
</dbReference>
<dbReference type="RefSeq" id="WP_176245112.1">
    <property type="nucleotide sequence ID" value="NZ_FWFR01000003.1"/>
</dbReference>
<dbReference type="PANTHER" id="PTHR30055">
    <property type="entry name" value="HTH-TYPE TRANSCRIPTIONAL REGULATOR RUTR"/>
    <property type="match status" value="1"/>
</dbReference>
<dbReference type="InParanoid" id="A0A1Y5TRX3"/>
<evidence type="ECO:0000256" key="1">
    <source>
        <dbReference type="ARBA" id="ARBA00023015"/>
    </source>
</evidence>
<dbReference type="InterPro" id="IPR041586">
    <property type="entry name" value="PsrA_TetR_C"/>
</dbReference>
<dbReference type="Pfam" id="PF17939">
    <property type="entry name" value="TetR_C_30"/>
    <property type="match status" value="1"/>
</dbReference>
<sequence length="226" mass="24844">MTATAAVTRDLLIETAEQLFAESGIHGVSMRRINQAAGQKNTSALHYHFGSKGALIEAIIEQRMRGINARRLQMLDEIEQAGKATDLTAIVSAIVFPLAECLSAGSRTSYYIQFLAQVYGDPAIRGAHLVSGKFDEGYQRCFALIRQNLPEIPDRVLRQRLLVVTGIVVYILSNFERESRSQQAKNRALDIAFFSSNLVDFLVGAISGKASDGTLELLSNQGQRRA</sequence>
<dbReference type="GO" id="GO:0000976">
    <property type="term" value="F:transcription cis-regulatory region binding"/>
    <property type="evidence" value="ECO:0007669"/>
    <property type="project" value="TreeGrafter"/>
</dbReference>
<dbReference type="InterPro" id="IPR009057">
    <property type="entry name" value="Homeodomain-like_sf"/>
</dbReference>
<feature type="domain" description="PsrA tetracyclin repressor-like C-terminal" evidence="5">
    <location>
        <begin position="94"/>
        <end position="204"/>
    </location>
</feature>
<evidence type="ECO:0000259" key="4">
    <source>
        <dbReference type="Pfam" id="PF00440"/>
    </source>
</evidence>
<organism evidence="6 7">
    <name type="scientific">Oceanibacterium hippocampi</name>
    <dbReference type="NCBI Taxonomy" id="745714"/>
    <lineage>
        <taxon>Bacteria</taxon>
        <taxon>Pseudomonadati</taxon>
        <taxon>Pseudomonadota</taxon>
        <taxon>Alphaproteobacteria</taxon>
        <taxon>Sneathiellales</taxon>
        <taxon>Sneathiellaceae</taxon>
        <taxon>Oceanibacterium</taxon>
    </lineage>
</organism>
<accession>A0A1Y5TRX3</accession>
<evidence type="ECO:0000256" key="3">
    <source>
        <dbReference type="ARBA" id="ARBA00023163"/>
    </source>
</evidence>
<dbReference type="Gene3D" id="1.10.357.10">
    <property type="entry name" value="Tetracycline Repressor, domain 2"/>
    <property type="match status" value="1"/>
</dbReference>
<protein>
    <submittedName>
        <fullName evidence="6">Putative DNA-binding transcriptional regulator</fullName>
    </submittedName>
</protein>
<dbReference type="GO" id="GO:0003700">
    <property type="term" value="F:DNA-binding transcription factor activity"/>
    <property type="evidence" value="ECO:0007669"/>
    <property type="project" value="TreeGrafter"/>
</dbReference>
<dbReference type="FunCoup" id="A0A1Y5TRX3">
    <property type="interactions" value="91"/>
</dbReference>